<dbReference type="STRING" id="633697.EubceDRAFT1_1599"/>
<dbReference type="HOGENOM" id="CLU_2989947_0_0_9"/>
<proteinExistence type="predicted"/>
<sequence length="57" mass="6848">MEFHNHRLQIRVLLDDEEEKKLRELAKARAEELHMDVSEDTMLKKLIEESITEKLSK</sequence>
<gene>
    <name evidence="1" type="ORF">EubceDRAFT1_1599</name>
</gene>
<name>I5AUB5_EUBC6</name>
<reference evidence="1 2" key="1">
    <citation type="submission" date="2010-08" db="EMBL/GenBank/DDBJ databases">
        <authorList>
            <consortium name="US DOE Joint Genome Institute (JGI-PGF)"/>
            <person name="Lucas S."/>
            <person name="Copeland A."/>
            <person name="Lapidus A."/>
            <person name="Cheng J.-F."/>
            <person name="Bruce D."/>
            <person name="Goodwin L."/>
            <person name="Pitluck S."/>
            <person name="Land M.L."/>
            <person name="Hauser L."/>
            <person name="Chang Y.-J."/>
            <person name="Anderson I.J."/>
            <person name="Johnson E."/>
            <person name="Mulhopadhyay B."/>
            <person name="Kyrpides N."/>
            <person name="Woyke T.J."/>
        </authorList>
    </citation>
    <scope>NUCLEOTIDE SEQUENCE [LARGE SCALE GENOMIC DNA]</scope>
    <source>
        <strain evidence="1 2">6</strain>
    </source>
</reference>
<evidence type="ECO:0000313" key="1">
    <source>
        <dbReference type="EMBL" id="EIM57388.1"/>
    </source>
</evidence>
<evidence type="ECO:0000313" key="2">
    <source>
        <dbReference type="Proteomes" id="UP000005753"/>
    </source>
</evidence>
<reference evidence="1 2" key="2">
    <citation type="submission" date="2012-02" db="EMBL/GenBank/DDBJ databases">
        <title>Improved High-Quality Draft sequence of Eubacterium cellulosolvens 6.</title>
        <authorList>
            <consortium name="US DOE Joint Genome Institute"/>
            <person name="Lucas S."/>
            <person name="Han J."/>
            <person name="Lapidus A."/>
            <person name="Cheng J.-F."/>
            <person name="Goodwin L."/>
            <person name="Pitluck S."/>
            <person name="Peters L."/>
            <person name="Mikhailova N."/>
            <person name="Gu W."/>
            <person name="Detter J.C."/>
            <person name="Han C."/>
            <person name="Tapia R."/>
            <person name="Land M."/>
            <person name="Hauser L."/>
            <person name="Kyrpides N."/>
            <person name="Ivanova N."/>
            <person name="Pagani I."/>
            <person name="Johnson E."/>
            <person name="Mukhopadhyay B."/>
            <person name="Anderson I."/>
            <person name="Woyke T."/>
        </authorList>
    </citation>
    <scope>NUCLEOTIDE SEQUENCE [LARGE SCALE GENOMIC DNA]</scope>
    <source>
        <strain evidence="1 2">6</strain>
    </source>
</reference>
<dbReference type="Proteomes" id="UP000005753">
    <property type="component" value="Chromosome"/>
</dbReference>
<protein>
    <submittedName>
        <fullName evidence="1">Uncharacterized protein</fullName>
    </submittedName>
</protein>
<keyword evidence="2" id="KW-1185">Reference proteome</keyword>
<accession>I5AUB5</accession>
<dbReference type="EMBL" id="CM001487">
    <property type="protein sequence ID" value="EIM57388.1"/>
    <property type="molecule type" value="Genomic_DNA"/>
</dbReference>
<organism evidence="1 2">
    <name type="scientific">Eubacterium cellulosolvens (strain ATCC 43171 / JCM 9499 / 6)</name>
    <name type="common">Cillobacterium cellulosolvens</name>
    <dbReference type="NCBI Taxonomy" id="633697"/>
    <lineage>
        <taxon>Bacteria</taxon>
        <taxon>Bacillati</taxon>
        <taxon>Bacillota</taxon>
        <taxon>Clostridia</taxon>
        <taxon>Eubacteriales</taxon>
        <taxon>Eubacteriaceae</taxon>
        <taxon>Eubacterium</taxon>
    </lineage>
</organism>
<dbReference type="AlphaFoldDB" id="I5AUB5"/>